<dbReference type="RefSeq" id="WP_186836615.1">
    <property type="nucleotide sequence ID" value="NZ_JACOPD010000004.1"/>
</dbReference>
<evidence type="ECO:0000256" key="1">
    <source>
        <dbReference type="ARBA" id="ARBA00023118"/>
    </source>
</evidence>
<name>A0ABR7FZK1_9FIRM</name>
<organism evidence="2 3">
    <name type="scientific">Lachnospira hominis</name>
    <name type="common">ex Liu et al. 2021</name>
    <dbReference type="NCBI Taxonomy" id="2763051"/>
    <lineage>
        <taxon>Bacteria</taxon>
        <taxon>Bacillati</taxon>
        <taxon>Bacillota</taxon>
        <taxon>Clostridia</taxon>
        <taxon>Lachnospirales</taxon>
        <taxon>Lachnospiraceae</taxon>
        <taxon>Lachnospira</taxon>
    </lineage>
</organism>
<protein>
    <submittedName>
        <fullName evidence="2">CRISPR-associated protein Cas5</fullName>
    </submittedName>
</protein>
<keyword evidence="1" id="KW-0051">Antiviral defense</keyword>
<dbReference type="Pfam" id="PF09704">
    <property type="entry name" value="Cas_Cas5d"/>
    <property type="match status" value="1"/>
</dbReference>
<accession>A0ABR7FZK1</accession>
<dbReference type="InterPro" id="IPR013422">
    <property type="entry name" value="CRISPR-assoc_prot_Cas5_N"/>
</dbReference>
<evidence type="ECO:0000313" key="2">
    <source>
        <dbReference type="EMBL" id="MBC5680617.1"/>
    </source>
</evidence>
<reference evidence="2 3" key="1">
    <citation type="submission" date="2020-08" db="EMBL/GenBank/DDBJ databases">
        <title>Genome public.</title>
        <authorList>
            <person name="Liu C."/>
            <person name="Sun Q."/>
        </authorList>
    </citation>
    <scope>NUCLEOTIDE SEQUENCE [LARGE SCALE GENOMIC DNA]</scope>
    <source>
        <strain evidence="2 3">NSJ-43</strain>
    </source>
</reference>
<dbReference type="InterPro" id="IPR021124">
    <property type="entry name" value="CRISPR-assoc_prot_Cas5"/>
</dbReference>
<keyword evidence="3" id="KW-1185">Reference proteome</keyword>
<proteinExistence type="predicted"/>
<dbReference type="Proteomes" id="UP000628463">
    <property type="component" value="Unassembled WGS sequence"/>
</dbReference>
<comment type="caution">
    <text evidence="2">The sequence shown here is derived from an EMBL/GenBank/DDBJ whole genome shotgun (WGS) entry which is preliminary data.</text>
</comment>
<sequence>MMKAIKLHCFQNLVNYKKPSSFIIKETYPLPPYSTVIGMIHAACGFKRYHRMKLSIQGNNQGMVSELYARYSFSSGAKYEEGRHNICIEDGEKYGIFKGVANVELVCENDIIIHILPEEDEDMQIIYEALKNPPMYLSLGRYEDLIDIKSVDIVNLRMEDEAATKHNIYIPVSYIMERGYENINSTVYTINKEYEITKQGIRRWKSEKEGGRIKAFYYPSGIVIENILVDDSKAEDVVVFA</sequence>
<evidence type="ECO:0000313" key="3">
    <source>
        <dbReference type="Proteomes" id="UP000628463"/>
    </source>
</evidence>
<dbReference type="NCBIfam" id="TIGR02593">
    <property type="entry name" value="CRISPR_cas5"/>
    <property type="match status" value="1"/>
</dbReference>
<gene>
    <name evidence="2" type="primary">cas5</name>
    <name evidence="2" type="ORF">H8S01_06530</name>
</gene>
<dbReference type="EMBL" id="JACOPD010000004">
    <property type="protein sequence ID" value="MBC5680617.1"/>
    <property type="molecule type" value="Genomic_DNA"/>
</dbReference>